<evidence type="ECO:0000256" key="1">
    <source>
        <dbReference type="SAM" id="SignalP"/>
    </source>
</evidence>
<reference evidence="2 3" key="1">
    <citation type="submission" date="2024-04" db="EMBL/GenBank/DDBJ databases">
        <title>Draft genome sequence of Thalassolituus maritimus NBRC 116585.</title>
        <authorList>
            <person name="Miyakawa T."/>
            <person name="Kusuya Y."/>
            <person name="Miura T."/>
        </authorList>
    </citation>
    <scope>NUCLEOTIDE SEQUENCE [LARGE SCALE GENOMIC DNA]</scope>
    <source>
        <strain evidence="2 3">5NW40-0001</strain>
    </source>
</reference>
<dbReference type="EMBL" id="BAABWH010000005">
    <property type="protein sequence ID" value="GAA6145880.1"/>
    <property type="molecule type" value="Genomic_DNA"/>
</dbReference>
<evidence type="ECO:0000313" key="2">
    <source>
        <dbReference type="EMBL" id="GAA6145880.1"/>
    </source>
</evidence>
<sequence length="588" mass="61919">MIQSLKMMSLLGLSSVIVACGGAGDETADSNLRDTVQGDAVVNLDYDVTAYLAQQVTTVSAANFSAEQIIRGELAVTPTTGANAGNEEIFDWTIYLDENTFEAASNNTLTLEPGNYDLELLVSKGNQQYAGFTNYTLGDGENDINLTVRPVIGDLIENVTIIDRLAYFKFEYPSNELSALTAPAMGIQVDAAPEQLFTINSATGLSNTYVNLPAGNHELSLKLYDGATQVGKSVASQEIQDVIFGTDINMDIVPLYSEVQFILTEDGGDANLSITAPAEVIDEVGGTSNLTATIALVSSKNPLQESSLFFVQQPDGSYLADIVITDLQYDDVTVSISFTDITTADEVASCNNNWLVDNQNQAFNCDITLIRRAVVTGNILAVLGVNVENTEGEPVSGAVITNATGDVLGITGSGTYGTAGYAKLYLQAGTYDLTATNPANGRVDETSVTVSPLDVENLLMTLTTPPPSGFDPAAWTYDGVAGYSVSGADLNISVGSGGGGLNASTTIAQDGFISFDWAITVYSAGQYGDVIRYIINGTQYDLSTAGSASGSVSNIPVYAGDQLMLSTWGTTQSSSYAASFTNYTFVAN</sequence>
<dbReference type="RefSeq" id="WP_353294993.1">
    <property type="nucleotide sequence ID" value="NZ_BAABWH010000005.1"/>
</dbReference>
<name>A0ABQ0A0F0_9GAMM</name>
<gene>
    <name evidence="2" type="ORF">NBRC116585_19980</name>
</gene>
<proteinExistence type="predicted"/>
<evidence type="ECO:0008006" key="4">
    <source>
        <dbReference type="Google" id="ProtNLM"/>
    </source>
</evidence>
<protein>
    <recommendedName>
        <fullName evidence="4">Carboxypeptidase regulatory-like domain-containing protein</fullName>
    </recommendedName>
</protein>
<evidence type="ECO:0000313" key="3">
    <source>
        <dbReference type="Proteomes" id="UP001481413"/>
    </source>
</evidence>
<dbReference type="Proteomes" id="UP001481413">
    <property type="component" value="Unassembled WGS sequence"/>
</dbReference>
<comment type="caution">
    <text evidence="2">The sequence shown here is derived from an EMBL/GenBank/DDBJ whole genome shotgun (WGS) entry which is preliminary data.</text>
</comment>
<feature type="chain" id="PRO_5045045912" description="Carboxypeptidase regulatory-like domain-containing protein" evidence="1">
    <location>
        <begin position="20"/>
        <end position="588"/>
    </location>
</feature>
<keyword evidence="1" id="KW-0732">Signal</keyword>
<organism evidence="2 3">
    <name type="scientific">Thalassolituus maritimus</name>
    <dbReference type="NCBI Taxonomy" id="484498"/>
    <lineage>
        <taxon>Bacteria</taxon>
        <taxon>Pseudomonadati</taxon>
        <taxon>Pseudomonadota</taxon>
        <taxon>Gammaproteobacteria</taxon>
        <taxon>Oceanospirillales</taxon>
        <taxon>Oceanospirillaceae</taxon>
        <taxon>Thalassolituus</taxon>
    </lineage>
</organism>
<keyword evidence="3" id="KW-1185">Reference proteome</keyword>
<feature type="signal peptide" evidence="1">
    <location>
        <begin position="1"/>
        <end position="19"/>
    </location>
</feature>
<accession>A0ABQ0A0F0</accession>
<dbReference type="PROSITE" id="PS51257">
    <property type="entry name" value="PROKAR_LIPOPROTEIN"/>
    <property type="match status" value="1"/>
</dbReference>